<keyword evidence="1 4" id="KW-0808">Transferase</keyword>
<feature type="binding site" evidence="4">
    <location>
        <begin position="283"/>
        <end position="288"/>
    </location>
    <ligand>
        <name>acetyl-CoA</name>
        <dbReference type="ChEBI" id="CHEBI:57288"/>
        <label>2</label>
    </ligand>
</feature>
<comment type="caution">
    <text evidence="6">The sequence shown here is derived from an EMBL/GenBank/DDBJ whole genome shotgun (WGS) entry which is preliminary data.</text>
</comment>
<keyword evidence="2 4" id="KW-0677">Repeat</keyword>
<comment type="subunit">
    <text evidence="4">Monomer.</text>
</comment>
<dbReference type="PANTHER" id="PTHR43877">
    <property type="entry name" value="AMINOALKYLPHOSPHONATE N-ACETYLTRANSFERASE-RELATED-RELATED"/>
    <property type="match status" value="1"/>
</dbReference>
<comment type="function">
    <text evidence="4">Catalyzes the transfer of acetyl from acetyl-CoA to desacetylmycothiol (Cys-GlcN-Ins) to form mycothiol.</text>
</comment>
<sequence>MGNVPDHTTPAPQARTGALPATTAAAVRDLAAAAAAHDGVAPLSEQPLLWLTGGGPDVVHLLVGGDAAPTGYAQVDLRDPALATAEVVVAPAARRRGTGTALLDAALSATRARGGDAVSVWAHGDVPPARALAAARGLPAVRELWQMALDPLVAPDPDTAPLPAGVTVRAFEPGRDEDAWVAVNARAFAQHPEQGRLTRADLEAREAEPWFDPAGFLLAEEDGRLLGFGWTKVAEPGEGEIYALGVDPAAQGRRLGPALTARMLAHLAGRGLPRVVLYTEGDNAPAIRVYRAAGFERSAVDVVYRLG</sequence>
<protein>
    <recommendedName>
        <fullName evidence="4">Mycothiol acetyltransferase</fullName>
        <shortName evidence="4">MSH acetyltransferase</shortName>
        <ecNumber evidence="4">2.3.1.189</ecNumber>
    </recommendedName>
    <alternativeName>
        <fullName evidence="4">Mycothiol synthase</fullName>
    </alternativeName>
</protein>
<evidence type="ECO:0000256" key="1">
    <source>
        <dbReference type="ARBA" id="ARBA00022679"/>
    </source>
</evidence>
<dbReference type="InterPro" id="IPR017813">
    <property type="entry name" value="Mycothiol_AcTrfase"/>
</dbReference>
<dbReference type="InterPro" id="IPR050832">
    <property type="entry name" value="Bact_Acetyltransf"/>
</dbReference>
<feature type="binding site" evidence="4">
    <location>
        <position position="193"/>
    </location>
    <ligand>
        <name>1D-myo-inositol 2-(L-cysteinylamino)-2-deoxy-alpha-D-glucopyranoside</name>
        <dbReference type="ChEBI" id="CHEBI:58887"/>
    </ligand>
</feature>
<dbReference type="InterPro" id="IPR000182">
    <property type="entry name" value="GNAT_dom"/>
</dbReference>
<feature type="binding site" evidence="4">
    <location>
        <position position="240"/>
    </location>
    <ligand>
        <name>1D-myo-inositol 2-(L-cysteinylamino)-2-deoxy-alpha-D-glucopyranoside</name>
        <dbReference type="ChEBI" id="CHEBI:58887"/>
    </ligand>
</feature>
<dbReference type="Proteomes" id="UP000308121">
    <property type="component" value="Unassembled WGS sequence"/>
</dbReference>
<dbReference type="GO" id="GO:0010125">
    <property type="term" value="P:mycothiol biosynthetic process"/>
    <property type="evidence" value="ECO:0007669"/>
    <property type="project" value="UniProtKB-UniRule"/>
</dbReference>
<dbReference type="HAMAP" id="MF_01698">
    <property type="entry name" value="MshD"/>
    <property type="match status" value="1"/>
</dbReference>
<dbReference type="CDD" id="cd04301">
    <property type="entry name" value="NAT_SF"/>
    <property type="match status" value="2"/>
</dbReference>
<keyword evidence="3 4" id="KW-0012">Acyltransferase</keyword>
<dbReference type="OrthoDB" id="3208058at2"/>
<gene>
    <name evidence="4 6" type="primary">mshD</name>
    <name evidence="6" type="ORF">FA014_18950</name>
</gene>
<feature type="domain" description="N-acetyltransferase" evidence="5">
    <location>
        <begin position="14"/>
        <end position="159"/>
    </location>
</feature>
<evidence type="ECO:0000313" key="7">
    <source>
        <dbReference type="Proteomes" id="UP000308121"/>
    </source>
</evidence>
<feature type="binding site" evidence="4">
    <location>
        <position position="232"/>
    </location>
    <ligand>
        <name>1D-myo-inositol 2-(L-cysteinylamino)-2-deoxy-alpha-D-glucopyranoside</name>
        <dbReference type="ChEBI" id="CHEBI:58887"/>
    </ligand>
</feature>
<dbReference type="EMBL" id="SZYE01000287">
    <property type="protein sequence ID" value="TKR21970.1"/>
    <property type="molecule type" value="Genomic_DNA"/>
</dbReference>
<feature type="binding site" evidence="4">
    <location>
        <position position="45"/>
    </location>
    <ligand>
        <name>1D-myo-inositol 2-(L-cysteinylamino)-2-deoxy-alpha-D-glucopyranoside</name>
        <dbReference type="ChEBI" id="CHEBI:58887"/>
    </ligand>
</feature>
<dbReference type="PIRSF" id="PIRSF021524">
    <property type="entry name" value="MSH_acetyltransferase"/>
    <property type="match status" value="1"/>
</dbReference>
<accession>A0A7Z8JWG2</accession>
<comment type="caution">
    <text evidence="4">Lacks conserved residue(s) required for the propagation of feature annotation.</text>
</comment>
<evidence type="ECO:0000256" key="2">
    <source>
        <dbReference type="ARBA" id="ARBA00022737"/>
    </source>
</evidence>
<dbReference type="SUPFAM" id="SSF55729">
    <property type="entry name" value="Acyl-CoA N-acyltransferases (Nat)"/>
    <property type="match status" value="1"/>
</dbReference>
<evidence type="ECO:0000259" key="5">
    <source>
        <dbReference type="PROSITE" id="PS51186"/>
    </source>
</evidence>
<dbReference type="RefSeq" id="WP_154731158.1">
    <property type="nucleotide sequence ID" value="NZ_SZYE01000287.1"/>
</dbReference>
<evidence type="ECO:0000313" key="6">
    <source>
        <dbReference type="EMBL" id="TKR21970.1"/>
    </source>
</evidence>
<feature type="binding site" evidence="4">
    <location>
        <begin position="244"/>
        <end position="246"/>
    </location>
    <ligand>
        <name>acetyl-CoA</name>
        <dbReference type="ChEBI" id="CHEBI:57288"/>
        <label>2</label>
    </ligand>
</feature>
<dbReference type="InterPro" id="IPR016181">
    <property type="entry name" value="Acyl_CoA_acyltransferase"/>
</dbReference>
<dbReference type="Gene3D" id="3.40.630.30">
    <property type="match status" value="1"/>
</dbReference>
<evidence type="ECO:0000256" key="4">
    <source>
        <dbReference type="HAMAP-Rule" id="MF_01698"/>
    </source>
</evidence>
<proteinExistence type="inferred from homology"/>
<feature type="binding site" evidence="4">
    <location>
        <begin position="87"/>
        <end position="89"/>
    </location>
    <ligand>
        <name>acetyl-CoA</name>
        <dbReference type="ChEBI" id="CHEBI:57288"/>
        <label>1</label>
    </ligand>
</feature>
<comment type="similarity">
    <text evidence="4">Belongs to the acetyltransferase family. MshD subfamily.</text>
</comment>
<evidence type="ECO:0000256" key="3">
    <source>
        <dbReference type="ARBA" id="ARBA00023315"/>
    </source>
</evidence>
<dbReference type="AlphaFoldDB" id="A0A7Z8JWG2"/>
<name>A0A7Z8JWG2_9CELL</name>
<feature type="domain" description="N-acetyltransferase" evidence="5">
    <location>
        <begin position="166"/>
        <end position="307"/>
    </location>
</feature>
<organism evidence="6 7">
    <name type="scientific">Cellulomonas hominis</name>
    <dbReference type="NCBI Taxonomy" id="156981"/>
    <lineage>
        <taxon>Bacteria</taxon>
        <taxon>Bacillati</taxon>
        <taxon>Actinomycetota</taxon>
        <taxon>Actinomycetes</taxon>
        <taxon>Micrococcales</taxon>
        <taxon>Cellulomonadaceae</taxon>
        <taxon>Cellulomonas</taxon>
    </lineage>
</organism>
<dbReference type="EC" id="2.3.1.189" evidence="4"/>
<dbReference type="PROSITE" id="PS51186">
    <property type="entry name" value="GNAT"/>
    <property type="match status" value="2"/>
</dbReference>
<feature type="binding site" evidence="4">
    <location>
        <begin position="95"/>
        <end position="100"/>
    </location>
    <ligand>
        <name>acetyl-CoA</name>
        <dbReference type="ChEBI" id="CHEBI:57288"/>
        <label>1</label>
    </ligand>
</feature>
<dbReference type="GO" id="GO:0035447">
    <property type="term" value="F:mycothiol synthase activity"/>
    <property type="evidence" value="ECO:0007669"/>
    <property type="project" value="UniProtKB-UniRule"/>
</dbReference>
<dbReference type="NCBIfam" id="TIGR03448">
    <property type="entry name" value="mycothiol_MshD"/>
    <property type="match status" value="1"/>
</dbReference>
<reference evidence="6 7" key="1">
    <citation type="submission" date="2019-05" db="EMBL/GenBank/DDBJ databases">
        <title>Genome sequence of Cellulomonas hominis strain CS1.</title>
        <authorList>
            <person name="Belmont J."/>
            <person name="Maclea K.S."/>
        </authorList>
    </citation>
    <scope>NUCLEOTIDE SEQUENCE [LARGE SCALE GENOMIC DNA]</scope>
    <source>
        <strain evidence="6 7">CS1</strain>
    </source>
</reference>
<comment type="catalytic activity">
    <reaction evidence="4">
        <text>1D-myo-inositol 2-(L-cysteinylamino)-2-deoxy-alpha-D-glucopyranoside + acetyl-CoA = mycothiol + CoA + H(+)</text>
        <dbReference type="Rhea" id="RHEA:26172"/>
        <dbReference type="ChEBI" id="CHEBI:15378"/>
        <dbReference type="ChEBI" id="CHEBI:16768"/>
        <dbReference type="ChEBI" id="CHEBI:57287"/>
        <dbReference type="ChEBI" id="CHEBI:57288"/>
        <dbReference type="ChEBI" id="CHEBI:58887"/>
        <dbReference type="EC" id="2.3.1.189"/>
    </reaction>
</comment>
<dbReference type="Pfam" id="PF00583">
    <property type="entry name" value="Acetyltransf_1"/>
    <property type="match status" value="2"/>
</dbReference>
<feature type="binding site" evidence="4">
    <location>
        <position position="278"/>
    </location>
    <ligand>
        <name>1D-myo-inositol 2-(L-cysteinylamino)-2-deoxy-alpha-D-glucopyranoside</name>
        <dbReference type="ChEBI" id="CHEBI:58887"/>
    </ligand>
</feature>